<proteinExistence type="predicted"/>
<evidence type="ECO:0000313" key="2">
    <source>
        <dbReference type="Proteomes" id="UP000188605"/>
    </source>
</evidence>
<name>A0ACC8XFM7_9FIRM</name>
<gene>
    <name evidence="1" type="ORF">AN396_01925</name>
</gene>
<dbReference type="Proteomes" id="UP000188605">
    <property type="component" value="Unassembled WGS sequence"/>
</dbReference>
<protein>
    <submittedName>
        <fullName evidence="1">Uncharacterized protein</fullName>
    </submittedName>
</protein>
<reference evidence="1" key="1">
    <citation type="submission" date="2016-08" db="EMBL/GenBank/DDBJ databases">
        <authorList>
            <person name="Ngugi D.K."/>
            <person name="Miyake S."/>
            <person name="Stingl U."/>
        </authorList>
    </citation>
    <scope>NUCLEOTIDE SEQUENCE</scope>
    <source>
        <strain evidence="1">SCG-B11WGA-EpuloA1</strain>
    </source>
</reference>
<organism evidence="1 2">
    <name type="scientific">Candidatus Epulonipiscium fishelsonii</name>
    <dbReference type="NCBI Taxonomy" id="77094"/>
    <lineage>
        <taxon>Bacteria</taxon>
        <taxon>Bacillati</taxon>
        <taxon>Bacillota</taxon>
        <taxon>Clostridia</taxon>
        <taxon>Lachnospirales</taxon>
        <taxon>Lachnospiraceae</taxon>
        <taxon>Candidatus Epulonipiscium</taxon>
    </lineage>
</organism>
<evidence type="ECO:0000313" key="1">
    <source>
        <dbReference type="EMBL" id="ONI42311.1"/>
    </source>
</evidence>
<dbReference type="EMBL" id="LJDB01000015">
    <property type="protein sequence ID" value="ONI42311.1"/>
    <property type="molecule type" value="Genomic_DNA"/>
</dbReference>
<accession>A0ACC8XFM7</accession>
<comment type="caution">
    <text evidence="1">The sequence shown here is derived from an EMBL/GenBank/DDBJ whole genome shotgun (WGS) entry which is preliminary data.</text>
</comment>
<keyword evidence="2" id="KW-1185">Reference proteome</keyword>
<sequence>MIFSSVSFLFLFLPIVFGGYLLVPNIKLKNMWLLLASLLFYAWGEPIYIMLMIFSTFINWKFGLVIEKKPTLLKYVVIINLGILFIFKYLNFVTSSLNIAGLETNISLPIGISFFTFQAMSYVIDVKRGVVEAQKSYLSLLLYICLFPQLIAGPIIKYHDIATQIMERTINVDKIYTGINRFIIGLSKKMIVSNTLAVYVDTIFSTDVTSLNIVSTWIGAFAYVFQIYFDFSGYSDMAIGLGKMFGFEFKENFNYPLTATSIKDFWNRWHISLSTWFKEYLYIPLGGNRNGKTYRNLMIVFLATGIWHGANWTFVLWGVFNGIFLILERKKFIQIKLRPLQHMYTFLVVTLLFVLFRADNIEYAMGYFKTMFFGFDMTITTCLELITPFTMFIFVVAIIGSTPILKFVQNRLSRPIVNIGGYLNTMVLLFINVLFLASDVYSPFIYFRF</sequence>